<evidence type="ECO:0000256" key="8">
    <source>
        <dbReference type="ARBA" id="ARBA00023136"/>
    </source>
</evidence>
<feature type="domain" description="PTS EIIC type-2" evidence="10">
    <location>
        <begin position="11"/>
        <end position="380"/>
    </location>
</feature>
<keyword evidence="3" id="KW-1003">Cell membrane</keyword>
<comment type="subcellular location">
    <subcellularLocation>
        <location evidence="1">Cell inner membrane</location>
        <topology evidence="1">Multi-pass membrane protein</topology>
    </subcellularLocation>
</comment>
<feature type="transmembrane region" description="Helical" evidence="9">
    <location>
        <begin position="105"/>
        <end position="124"/>
    </location>
</feature>
<dbReference type="GO" id="GO:0005351">
    <property type="term" value="F:carbohydrate:proton symporter activity"/>
    <property type="evidence" value="ECO:0007669"/>
    <property type="project" value="InterPro"/>
</dbReference>
<dbReference type="EMBL" id="CAEZSN010000017">
    <property type="protein sequence ID" value="CAB4536148.1"/>
    <property type="molecule type" value="Genomic_DNA"/>
</dbReference>
<name>A0A6J6BCW5_9ZZZZ</name>
<dbReference type="AlphaFoldDB" id="A0A6J6BCW5"/>
<keyword evidence="6 9" id="KW-0812">Transmembrane</keyword>
<feature type="transmembrane region" description="Helical" evidence="9">
    <location>
        <begin position="354"/>
        <end position="375"/>
    </location>
</feature>
<organism evidence="11">
    <name type="scientific">freshwater metagenome</name>
    <dbReference type="NCBI Taxonomy" id="449393"/>
    <lineage>
        <taxon>unclassified sequences</taxon>
        <taxon>metagenomes</taxon>
        <taxon>ecological metagenomes</taxon>
    </lineage>
</organism>
<dbReference type="InterPro" id="IPR003352">
    <property type="entry name" value="PTS_EIIC"/>
</dbReference>
<reference evidence="11" key="1">
    <citation type="submission" date="2020-05" db="EMBL/GenBank/DDBJ databases">
        <authorList>
            <person name="Chiriac C."/>
            <person name="Salcher M."/>
            <person name="Ghai R."/>
            <person name="Kavagutti S V."/>
        </authorList>
    </citation>
    <scope>NUCLEOTIDE SEQUENCE</scope>
</reference>
<dbReference type="GO" id="GO:0009401">
    <property type="term" value="P:phosphoenolpyruvate-dependent sugar phosphotransferase system"/>
    <property type="evidence" value="ECO:0007669"/>
    <property type="project" value="UniProtKB-KW"/>
</dbReference>
<evidence type="ECO:0000256" key="1">
    <source>
        <dbReference type="ARBA" id="ARBA00004429"/>
    </source>
</evidence>
<dbReference type="PANTHER" id="PTHR30505:SF0">
    <property type="entry name" value="FRUCTOSE-LIKE PTS SYSTEM EIIBC COMPONENT-RELATED"/>
    <property type="match status" value="1"/>
</dbReference>
<feature type="transmembrane region" description="Helical" evidence="9">
    <location>
        <begin position="226"/>
        <end position="244"/>
    </location>
</feature>
<keyword evidence="8 9" id="KW-0472">Membrane</keyword>
<accession>A0A6J6BCW5</accession>
<feature type="transmembrane region" description="Helical" evidence="9">
    <location>
        <begin position="130"/>
        <end position="147"/>
    </location>
</feature>
<keyword evidence="7 9" id="KW-1133">Transmembrane helix</keyword>
<keyword evidence="4" id="KW-0762">Sugar transport</keyword>
<dbReference type="NCBIfam" id="TIGR01427">
    <property type="entry name" value="PTS_IIC_fructo"/>
    <property type="match status" value="1"/>
</dbReference>
<protein>
    <submittedName>
        <fullName evidence="11">Unannotated protein</fullName>
    </submittedName>
</protein>
<evidence type="ECO:0000256" key="7">
    <source>
        <dbReference type="ARBA" id="ARBA00022989"/>
    </source>
</evidence>
<evidence type="ECO:0000259" key="10">
    <source>
        <dbReference type="PROSITE" id="PS51104"/>
    </source>
</evidence>
<dbReference type="InterPro" id="IPR013014">
    <property type="entry name" value="PTS_EIIC_2"/>
</dbReference>
<feature type="transmembrane region" description="Helical" evidence="9">
    <location>
        <begin position="159"/>
        <end position="181"/>
    </location>
</feature>
<evidence type="ECO:0000256" key="9">
    <source>
        <dbReference type="SAM" id="Phobius"/>
    </source>
</evidence>
<feature type="transmembrane region" description="Helical" evidence="9">
    <location>
        <begin position="316"/>
        <end position="334"/>
    </location>
</feature>
<dbReference type="Pfam" id="PF02378">
    <property type="entry name" value="PTS_EIIC"/>
    <property type="match status" value="1"/>
</dbReference>
<keyword evidence="5" id="KW-0598">Phosphotransferase system</keyword>
<feature type="transmembrane region" description="Helical" evidence="9">
    <location>
        <begin position="187"/>
        <end position="214"/>
    </location>
</feature>
<dbReference type="PANTHER" id="PTHR30505">
    <property type="entry name" value="FRUCTOSE-LIKE PERMEASE"/>
    <property type="match status" value="1"/>
</dbReference>
<gene>
    <name evidence="11" type="ORF">UFOPK1433_00240</name>
</gene>
<evidence type="ECO:0000256" key="4">
    <source>
        <dbReference type="ARBA" id="ARBA00022597"/>
    </source>
</evidence>
<feature type="transmembrane region" description="Helical" evidence="9">
    <location>
        <begin position="256"/>
        <end position="277"/>
    </location>
</feature>
<dbReference type="InterPro" id="IPR050864">
    <property type="entry name" value="Bacterial_PTS_Sugar_Transport"/>
</dbReference>
<dbReference type="InterPro" id="IPR006327">
    <property type="entry name" value="PTS_IIC_fruc"/>
</dbReference>
<evidence type="ECO:0000256" key="3">
    <source>
        <dbReference type="ARBA" id="ARBA00022475"/>
    </source>
</evidence>
<keyword evidence="2" id="KW-0813">Transport</keyword>
<proteinExistence type="predicted"/>
<dbReference type="GO" id="GO:0005886">
    <property type="term" value="C:plasma membrane"/>
    <property type="evidence" value="ECO:0007669"/>
    <property type="project" value="UniProtKB-SubCell"/>
</dbReference>
<feature type="transmembrane region" description="Helical" evidence="9">
    <location>
        <begin position="21"/>
        <end position="44"/>
    </location>
</feature>
<feature type="transmembrane region" description="Helical" evidence="9">
    <location>
        <begin position="73"/>
        <end position="98"/>
    </location>
</feature>
<evidence type="ECO:0000256" key="6">
    <source>
        <dbReference type="ARBA" id="ARBA00022692"/>
    </source>
</evidence>
<evidence type="ECO:0000313" key="11">
    <source>
        <dbReference type="EMBL" id="CAB4536148.1"/>
    </source>
</evidence>
<sequence>MSTNTGVGTRIRTWLMTGVSYMIPFVAAGGILIALGFLLGSAYAGTDGIHAYDAAKMGITDPANPNYLSVGTWAFIIFWLGKAAFAFFVPVLAGYIAYAIADRPGLAPGFVAGALATGLDGNPLGTGTGFLGAILGGALAGGLALWISRWSVPSWVRPLMPVVIIPLLASIGTGLAMVLLLKAPVSWLIGALNDGLTGLTTAGLVVLGLVLGLMMAFDMGGPVNKVAYTFATTGLAAGLELAAAGTPVGEVGQFKIMAIVMAAGMVPPIGMALATVLNKKLYDDAERENGKAGWLLGASFISEGAIPFAAADPTRVIPSIMVGSAVTGGLVGLFGNAIPAPHGGIFVFPLVTNVFAYIAAILIGAAVTAFMVNFLKGMNK</sequence>
<dbReference type="PROSITE" id="PS51104">
    <property type="entry name" value="PTS_EIIC_TYPE_2"/>
    <property type="match status" value="1"/>
</dbReference>
<evidence type="ECO:0000256" key="2">
    <source>
        <dbReference type="ARBA" id="ARBA00022448"/>
    </source>
</evidence>
<evidence type="ECO:0000256" key="5">
    <source>
        <dbReference type="ARBA" id="ARBA00022683"/>
    </source>
</evidence>
<dbReference type="GO" id="GO:0090563">
    <property type="term" value="F:protein-phosphocysteine-sugar phosphotransferase activity"/>
    <property type="evidence" value="ECO:0007669"/>
    <property type="project" value="TreeGrafter"/>
</dbReference>
<dbReference type="GO" id="GO:0008982">
    <property type="term" value="F:protein-N(PI)-phosphohistidine-sugar phosphotransferase activity"/>
    <property type="evidence" value="ECO:0007669"/>
    <property type="project" value="InterPro"/>
</dbReference>